<name>A0A0F9QNN5_9ZZZZ</name>
<evidence type="ECO:0000256" key="1">
    <source>
        <dbReference type="ARBA" id="ARBA00006817"/>
    </source>
</evidence>
<comment type="similarity">
    <text evidence="1">Belongs to the AHA1 family.</text>
</comment>
<gene>
    <name evidence="3" type="ORF">LCGC14_0679610</name>
</gene>
<dbReference type="Pfam" id="PF08327">
    <property type="entry name" value="AHSA1"/>
    <property type="match status" value="1"/>
</dbReference>
<protein>
    <recommendedName>
        <fullName evidence="2">Activator of Hsp90 ATPase homologue 1/2-like C-terminal domain-containing protein</fullName>
    </recommendedName>
</protein>
<dbReference type="SUPFAM" id="SSF55961">
    <property type="entry name" value="Bet v1-like"/>
    <property type="match status" value="1"/>
</dbReference>
<dbReference type="AlphaFoldDB" id="A0A0F9QNN5"/>
<evidence type="ECO:0000313" key="3">
    <source>
        <dbReference type="EMBL" id="KKN45775.1"/>
    </source>
</evidence>
<sequence length="151" mass="17428">MEIQDNTAERTLSISKKLKAPVEKVWEAWSNPEHIAMWWGPKELPVKIVNHDFKIGGKWRYTMKLPDGNTFISDGTYADIVNYKKISTSADFKPLTIGVVLQIIFIEEEKGTRIDFHVLHPTIAYCKQQEGAGFYNGWNAAFERLEHFLNK</sequence>
<reference evidence="3" key="1">
    <citation type="journal article" date="2015" name="Nature">
        <title>Complex archaea that bridge the gap between prokaryotes and eukaryotes.</title>
        <authorList>
            <person name="Spang A."/>
            <person name="Saw J.H."/>
            <person name="Jorgensen S.L."/>
            <person name="Zaremba-Niedzwiedzka K."/>
            <person name="Martijn J."/>
            <person name="Lind A.E."/>
            <person name="van Eijk R."/>
            <person name="Schleper C."/>
            <person name="Guy L."/>
            <person name="Ettema T.J."/>
        </authorList>
    </citation>
    <scope>NUCLEOTIDE SEQUENCE</scope>
</reference>
<dbReference type="InterPro" id="IPR023393">
    <property type="entry name" value="START-like_dom_sf"/>
</dbReference>
<proteinExistence type="inferred from homology"/>
<comment type="caution">
    <text evidence="3">The sequence shown here is derived from an EMBL/GenBank/DDBJ whole genome shotgun (WGS) entry which is preliminary data.</text>
</comment>
<feature type="domain" description="Activator of Hsp90 ATPase homologue 1/2-like C-terminal" evidence="2">
    <location>
        <begin position="19"/>
        <end position="149"/>
    </location>
</feature>
<dbReference type="Gene3D" id="3.30.530.20">
    <property type="match status" value="1"/>
</dbReference>
<evidence type="ECO:0000259" key="2">
    <source>
        <dbReference type="Pfam" id="PF08327"/>
    </source>
</evidence>
<organism evidence="3">
    <name type="scientific">marine sediment metagenome</name>
    <dbReference type="NCBI Taxonomy" id="412755"/>
    <lineage>
        <taxon>unclassified sequences</taxon>
        <taxon>metagenomes</taxon>
        <taxon>ecological metagenomes</taxon>
    </lineage>
</organism>
<dbReference type="InterPro" id="IPR013538">
    <property type="entry name" value="ASHA1/2-like_C"/>
</dbReference>
<accession>A0A0F9QNN5</accession>
<dbReference type="EMBL" id="LAZR01001368">
    <property type="protein sequence ID" value="KKN45775.1"/>
    <property type="molecule type" value="Genomic_DNA"/>
</dbReference>